<dbReference type="EC" id="3.5.1.122" evidence="3 8"/>
<organism evidence="10 11">
    <name type="scientific">Crassostrea virginica</name>
    <name type="common">Eastern oyster</name>
    <dbReference type="NCBI Taxonomy" id="6565"/>
    <lineage>
        <taxon>Eukaryota</taxon>
        <taxon>Metazoa</taxon>
        <taxon>Spiralia</taxon>
        <taxon>Lophotrochozoa</taxon>
        <taxon>Mollusca</taxon>
        <taxon>Bivalvia</taxon>
        <taxon>Autobranchia</taxon>
        <taxon>Pteriomorphia</taxon>
        <taxon>Ostreida</taxon>
        <taxon>Ostreoidea</taxon>
        <taxon>Ostreidae</taxon>
        <taxon>Crassostrea</taxon>
    </lineage>
</organism>
<evidence type="ECO:0000256" key="2">
    <source>
        <dbReference type="ARBA" id="ARBA00011245"/>
    </source>
</evidence>
<keyword evidence="5 8" id="KW-0378">Hydrolase</keyword>
<protein>
    <recommendedName>
        <fullName evidence="4 8">Protein N-terminal glutamine amidohydrolase</fullName>
        <ecNumber evidence="3 8">3.5.1.122</ecNumber>
    </recommendedName>
    <alternativeName>
        <fullName evidence="6 8">Protein NH2-terminal glutamine deamidase</fullName>
    </alternativeName>
</protein>
<comment type="function">
    <text evidence="8">Mediates the side-chain deamidation of N-terminal glutamine residues to glutamate, an important step in N-end rule pathway of protein degradation. Conversion of the resulting N-terminal glutamine to glutamate renders the protein susceptible to arginylation, polyubiquitination and degradation as specified by the N-end rule. Does not act on substrates with internal or C-terminal glutamine and does not act on non-glutamine residues in any position.</text>
</comment>
<proteinExistence type="inferred from homology"/>
<evidence type="ECO:0000256" key="5">
    <source>
        <dbReference type="ARBA" id="ARBA00022801"/>
    </source>
</evidence>
<dbReference type="RefSeq" id="XP_022286355.1">
    <property type="nucleotide sequence ID" value="XM_022430647.1"/>
</dbReference>
<dbReference type="GO" id="GO:0005829">
    <property type="term" value="C:cytosol"/>
    <property type="evidence" value="ECO:0007669"/>
    <property type="project" value="TreeGrafter"/>
</dbReference>
<evidence type="ECO:0000313" key="10">
    <source>
        <dbReference type="Proteomes" id="UP000694844"/>
    </source>
</evidence>
<evidence type="ECO:0000256" key="3">
    <source>
        <dbReference type="ARBA" id="ARBA00012718"/>
    </source>
</evidence>
<comment type="subunit">
    <text evidence="2 8">Monomer.</text>
</comment>
<dbReference type="FunFam" id="3.10.620.10:FF:000001">
    <property type="entry name" value="Blast:Protein N-terminal glutamine amidohydrolase"/>
    <property type="match status" value="1"/>
</dbReference>
<evidence type="ECO:0000256" key="1">
    <source>
        <dbReference type="ARBA" id="ARBA00008985"/>
    </source>
</evidence>
<sequence length="206" mass="24368">MDIKKQDCTYTSCYCEENVWFLCNTVQNKHPDDIHGCFCIFISNERRAIPLWRQRASKREDGQVVWDYHVIFLHQSSNFGTVVYDLDTTLPFPCDFNKYYEESIKDEKCLRKEYHRKFRVIPGAEFLKTFASDRSHMLTQDGRWMSPPPVYPPIKTGENSNNIQEFISMEKNNHGVVLSLEEFLEKFTNSDRTNKTISLYSKCFDL</sequence>
<evidence type="ECO:0000259" key="9">
    <source>
        <dbReference type="Pfam" id="PF09764"/>
    </source>
</evidence>
<dbReference type="Gene3D" id="3.10.620.10">
    <property type="entry name" value="Protein N-terminal glutamine amidohydrolase, alpha beta roll"/>
    <property type="match status" value="1"/>
</dbReference>
<comment type="similarity">
    <text evidence="1 8">Belongs to the NTAQ1 family.</text>
</comment>
<evidence type="ECO:0000313" key="11">
    <source>
        <dbReference type="RefSeq" id="XP_022286355.1"/>
    </source>
</evidence>
<name>A0A8B8A5B7_CRAVI</name>
<dbReference type="GO" id="GO:0005634">
    <property type="term" value="C:nucleus"/>
    <property type="evidence" value="ECO:0007669"/>
    <property type="project" value="TreeGrafter"/>
</dbReference>
<keyword evidence="10" id="KW-1185">Reference proteome</keyword>
<dbReference type="InterPro" id="IPR039733">
    <property type="entry name" value="NTAQ1"/>
</dbReference>
<feature type="domain" description="Protein N-terminal glutamine amidohydrolase alpha beta roll" evidence="9">
    <location>
        <begin position="10"/>
        <end position="187"/>
    </location>
</feature>
<dbReference type="GO" id="GO:0070773">
    <property type="term" value="F:protein-N-terminal glutamine amidohydrolase activity"/>
    <property type="evidence" value="ECO:0007669"/>
    <property type="project" value="UniProtKB-UniRule"/>
</dbReference>
<dbReference type="PANTHER" id="PTHR13035:SF0">
    <property type="entry name" value="PROTEIN N-TERMINAL GLUTAMINE AMIDOHYDROLASE"/>
    <property type="match status" value="1"/>
</dbReference>
<dbReference type="Pfam" id="PF09764">
    <property type="entry name" value="Nt_Gln_amidase"/>
    <property type="match status" value="1"/>
</dbReference>
<dbReference type="KEGG" id="cvn:111099214"/>
<reference evidence="11" key="1">
    <citation type="submission" date="2025-08" db="UniProtKB">
        <authorList>
            <consortium name="RefSeq"/>
        </authorList>
    </citation>
    <scope>IDENTIFICATION</scope>
    <source>
        <tissue evidence="11">Whole sample</tissue>
    </source>
</reference>
<dbReference type="InterPro" id="IPR023128">
    <property type="entry name" value="Prot_N_Gln_amidohydro_ab_roll"/>
</dbReference>
<evidence type="ECO:0000256" key="4">
    <source>
        <dbReference type="ARBA" id="ARBA00021247"/>
    </source>
</evidence>
<dbReference type="Proteomes" id="UP000694844">
    <property type="component" value="Chromosome 5"/>
</dbReference>
<dbReference type="OrthoDB" id="191192at2759"/>
<evidence type="ECO:0000256" key="6">
    <source>
        <dbReference type="ARBA" id="ARBA00029677"/>
    </source>
</evidence>
<dbReference type="GO" id="GO:0008418">
    <property type="term" value="F:protein-N-terminal asparagine amidohydrolase activity"/>
    <property type="evidence" value="ECO:0007669"/>
    <property type="project" value="UniProtKB-UniRule"/>
</dbReference>
<accession>A0A8B8A5B7</accession>
<evidence type="ECO:0000256" key="7">
    <source>
        <dbReference type="ARBA" id="ARBA00048768"/>
    </source>
</evidence>
<dbReference type="AlphaFoldDB" id="A0A8B8A5B7"/>
<gene>
    <name evidence="11" type="primary">LOC111099214</name>
</gene>
<comment type="catalytic activity">
    <reaction evidence="7 8">
        <text>N-terminal L-glutaminyl-[protein] + H2O = N-terminal L-glutamyl-[protein] + NH4(+)</text>
        <dbReference type="Rhea" id="RHEA:50680"/>
        <dbReference type="Rhea" id="RHEA-COMP:12668"/>
        <dbReference type="Rhea" id="RHEA-COMP:12777"/>
        <dbReference type="ChEBI" id="CHEBI:15377"/>
        <dbReference type="ChEBI" id="CHEBI:28938"/>
        <dbReference type="ChEBI" id="CHEBI:64721"/>
        <dbReference type="ChEBI" id="CHEBI:64722"/>
        <dbReference type="EC" id="3.5.1.122"/>
    </reaction>
</comment>
<dbReference type="GeneID" id="111099214"/>
<dbReference type="InterPro" id="IPR037132">
    <property type="entry name" value="N_Gln_amidohydro_ab_roll_sf"/>
</dbReference>
<dbReference type="PANTHER" id="PTHR13035">
    <property type="entry name" value="PROTEIN N-TERMINAL GLUTAMINE AMIDOHYDROLASE"/>
    <property type="match status" value="1"/>
</dbReference>
<evidence type="ECO:0000256" key="8">
    <source>
        <dbReference type="RuleBase" id="RU367082"/>
    </source>
</evidence>